<dbReference type="CDD" id="cd11646">
    <property type="entry name" value="Precorrin_3B_C17_MT"/>
    <property type="match status" value="1"/>
</dbReference>
<comment type="caution">
    <text evidence="7">The sequence shown here is derived from an EMBL/GenBank/DDBJ whole genome shotgun (WGS) entry which is preliminary data.</text>
</comment>
<dbReference type="InterPro" id="IPR006363">
    <property type="entry name" value="Cbl_synth_CobJ/CibH_dom"/>
</dbReference>
<accession>A0A318MZ08</accession>
<dbReference type="NCBIfam" id="TIGR01466">
    <property type="entry name" value="cobJ_cbiH"/>
    <property type="match status" value="1"/>
</dbReference>
<keyword evidence="2" id="KW-0169">Cobalamin biosynthesis</keyword>
<keyword evidence="4 7" id="KW-0808">Transferase</keyword>
<reference evidence="7 8" key="1">
    <citation type="submission" date="2018-05" db="EMBL/GenBank/DDBJ databases">
        <title>Reference genomes for bee gut microbiota database.</title>
        <authorList>
            <person name="Ellegaard K.M."/>
        </authorList>
    </citation>
    <scope>NUCLEOTIDE SEQUENCE [LARGE SCALE GENOMIC DNA]</scope>
    <source>
        <strain evidence="7 8">ESL0284</strain>
    </source>
</reference>
<dbReference type="SUPFAM" id="SSF53790">
    <property type="entry name" value="Tetrapyrrole methylase"/>
    <property type="match status" value="1"/>
</dbReference>
<keyword evidence="5" id="KW-0949">S-adenosyl-L-methionine</keyword>
<dbReference type="Gene3D" id="3.40.1010.10">
    <property type="entry name" value="Cobalt-precorrin-4 Transmethylase, Domain 1"/>
    <property type="match status" value="1"/>
</dbReference>
<evidence type="ECO:0000256" key="2">
    <source>
        <dbReference type="ARBA" id="ARBA00022573"/>
    </source>
</evidence>
<name>A0A318MZ08_9PROT</name>
<dbReference type="PANTHER" id="PTHR47036:SF1">
    <property type="entry name" value="COBALT-FACTOR III C(17)-METHYLTRANSFERASE-RELATED"/>
    <property type="match status" value="1"/>
</dbReference>
<dbReference type="AlphaFoldDB" id="A0A318MZ08"/>
<protein>
    <submittedName>
        <fullName evidence="7">Precorrin-3B C(17)-methyltransferase</fullName>
    </submittedName>
</protein>
<dbReference type="GO" id="GO:0008168">
    <property type="term" value="F:methyltransferase activity"/>
    <property type="evidence" value="ECO:0007669"/>
    <property type="project" value="UniProtKB-KW"/>
</dbReference>
<dbReference type="Proteomes" id="UP000247565">
    <property type="component" value="Unassembled WGS sequence"/>
</dbReference>
<organism evidence="7 8">
    <name type="scientific">Commensalibacter melissae</name>
    <dbReference type="NCBI Taxonomy" id="2070537"/>
    <lineage>
        <taxon>Bacteria</taxon>
        <taxon>Pseudomonadati</taxon>
        <taxon>Pseudomonadota</taxon>
        <taxon>Alphaproteobacteria</taxon>
        <taxon>Acetobacterales</taxon>
        <taxon>Acetobacteraceae</taxon>
    </lineage>
</organism>
<keyword evidence="8" id="KW-1185">Reference proteome</keyword>
<evidence type="ECO:0000256" key="1">
    <source>
        <dbReference type="ARBA" id="ARBA00004953"/>
    </source>
</evidence>
<dbReference type="InterPro" id="IPR035996">
    <property type="entry name" value="4pyrrol_Methylase_sf"/>
</dbReference>
<dbReference type="PANTHER" id="PTHR47036">
    <property type="entry name" value="COBALT-FACTOR III C(17)-METHYLTRANSFERASE-RELATED"/>
    <property type="match status" value="1"/>
</dbReference>
<evidence type="ECO:0000313" key="8">
    <source>
        <dbReference type="Proteomes" id="UP000247565"/>
    </source>
</evidence>
<keyword evidence="3 7" id="KW-0489">Methyltransferase</keyword>
<dbReference type="EMBL" id="QGLT01000001">
    <property type="protein sequence ID" value="PXZ02005.1"/>
    <property type="molecule type" value="Genomic_DNA"/>
</dbReference>
<dbReference type="OrthoDB" id="9772960at2"/>
<dbReference type="InterPro" id="IPR014776">
    <property type="entry name" value="4pyrrole_Mease_sub2"/>
</dbReference>
<feature type="domain" description="Tetrapyrrole methylase" evidence="6">
    <location>
        <begin position="4"/>
        <end position="213"/>
    </location>
</feature>
<proteinExistence type="predicted"/>
<dbReference type="InterPro" id="IPR014777">
    <property type="entry name" value="4pyrrole_Mease_sub1"/>
</dbReference>
<dbReference type="InterPro" id="IPR000878">
    <property type="entry name" value="4pyrrol_Mease"/>
</dbReference>
<dbReference type="GO" id="GO:0009236">
    <property type="term" value="P:cobalamin biosynthetic process"/>
    <property type="evidence" value="ECO:0007669"/>
    <property type="project" value="UniProtKB-UniPathway"/>
</dbReference>
<evidence type="ECO:0000256" key="3">
    <source>
        <dbReference type="ARBA" id="ARBA00022603"/>
    </source>
</evidence>
<dbReference type="RefSeq" id="WP_110438523.1">
    <property type="nucleotide sequence ID" value="NZ_CP046393.1"/>
</dbReference>
<dbReference type="Gene3D" id="3.30.950.10">
    <property type="entry name" value="Methyltransferase, Cobalt-precorrin-4 Transmethylase, Domain 2"/>
    <property type="match status" value="1"/>
</dbReference>
<sequence length="269" mass="29739">MTGHLYIIGLGPGDPDLLTIEASKILPTLTDLIGYGPYLDRIPDRPSLRKHKSDNREELDRAEHALTLAGKGYKVGVVSSGDAGVFAMASAIFETIDHGKPIWKEIEITVLPGISAMFAAAARLGAPLGHDFCAISLSDNLKPWKLILHRLKLAAQADFVIALYNAVSKARPWQLDKAFELLKEILPPYIPVAFCQAISRKNEHIHLTTLGDAKGSMGNMQTLVLIGNRYSQLIPQSRENIRPWFYTPRSIITEFIPEDDSSTIDKPYP</sequence>
<evidence type="ECO:0000259" key="6">
    <source>
        <dbReference type="Pfam" id="PF00590"/>
    </source>
</evidence>
<evidence type="ECO:0000256" key="5">
    <source>
        <dbReference type="ARBA" id="ARBA00022691"/>
    </source>
</evidence>
<evidence type="ECO:0000313" key="7">
    <source>
        <dbReference type="EMBL" id="PXZ02005.1"/>
    </source>
</evidence>
<dbReference type="UniPathway" id="UPA00148"/>
<dbReference type="Pfam" id="PF00590">
    <property type="entry name" value="TP_methylase"/>
    <property type="match status" value="1"/>
</dbReference>
<comment type="pathway">
    <text evidence="1">Cofactor biosynthesis; adenosylcobalamin biosynthesis.</text>
</comment>
<dbReference type="GO" id="GO:0032259">
    <property type="term" value="P:methylation"/>
    <property type="evidence" value="ECO:0007669"/>
    <property type="project" value="UniProtKB-KW"/>
</dbReference>
<evidence type="ECO:0000256" key="4">
    <source>
        <dbReference type="ARBA" id="ARBA00022679"/>
    </source>
</evidence>
<dbReference type="InterPro" id="IPR051810">
    <property type="entry name" value="Precorrin_MeTrfase"/>
</dbReference>
<gene>
    <name evidence="7" type="primary">cobJ</name>
    <name evidence="7" type="ORF">DK869_03155</name>
</gene>